<dbReference type="EMBL" id="JAOPJZ010000006">
    <property type="protein sequence ID" value="MCU4752313.1"/>
    <property type="molecule type" value="Genomic_DNA"/>
</dbReference>
<keyword evidence="2" id="KW-1185">Reference proteome</keyword>
<evidence type="ECO:0000313" key="1">
    <source>
        <dbReference type="EMBL" id="MCU4752313.1"/>
    </source>
</evidence>
<dbReference type="PANTHER" id="PTHR33505:SF4">
    <property type="entry name" value="PROTEIN PREY, MITOCHONDRIAL"/>
    <property type="match status" value="1"/>
</dbReference>
<dbReference type="NCBIfam" id="NF038101">
    <property type="entry name" value="Trm112_arch"/>
    <property type="match status" value="1"/>
</dbReference>
<comment type="caution">
    <text evidence="1">The sequence shown here is derived from an EMBL/GenBank/DDBJ whole genome shotgun (WGS) entry which is preliminary data.</text>
</comment>
<gene>
    <name evidence="1" type="ORF">OB919_09990</name>
</gene>
<dbReference type="Pfam" id="PF03966">
    <property type="entry name" value="Trm112p"/>
    <property type="match status" value="1"/>
</dbReference>
<protein>
    <submittedName>
        <fullName evidence="1">Methytransferase partner Trm112</fullName>
    </submittedName>
</protein>
<dbReference type="AlphaFoldDB" id="A0AAP2Z8M9"/>
<accession>A0AAP2Z8M9</accession>
<evidence type="ECO:0000313" key="2">
    <source>
        <dbReference type="Proteomes" id="UP001321047"/>
    </source>
</evidence>
<dbReference type="InterPro" id="IPR005651">
    <property type="entry name" value="Trm112-like"/>
</dbReference>
<reference evidence="1 2" key="1">
    <citation type="submission" date="2022-09" db="EMBL/GenBank/DDBJ databases">
        <title>Enrichment on poylsaccharides allowed isolation of novel metabolic and taxonomic groups of Haloarchaea.</title>
        <authorList>
            <person name="Sorokin D.Y."/>
            <person name="Elcheninov A.G."/>
            <person name="Khizhniak T.V."/>
            <person name="Kolganova T.V."/>
            <person name="Kublanov I.V."/>
        </authorList>
    </citation>
    <scope>NUCLEOTIDE SEQUENCE [LARGE SCALE GENOMIC DNA]</scope>
    <source>
        <strain evidence="1 2">AArc-curdl1</strain>
    </source>
</reference>
<dbReference type="Gene3D" id="2.20.25.10">
    <property type="match status" value="1"/>
</dbReference>
<organism evidence="1 2">
    <name type="scientific">Natronosalvus hydrolyticus</name>
    <dbReference type="NCBI Taxonomy" id="2979988"/>
    <lineage>
        <taxon>Archaea</taxon>
        <taxon>Methanobacteriati</taxon>
        <taxon>Methanobacteriota</taxon>
        <taxon>Stenosarchaea group</taxon>
        <taxon>Halobacteria</taxon>
        <taxon>Halobacteriales</taxon>
        <taxon>Natrialbaceae</taxon>
        <taxon>Natronosalvus</taxon>
    </lineage>
</organism>
<name>A0AAP2Z8M9_9EURY</name>
<dbReference type="Proteomes" id="UP001321047">
    <property type="component" value="Unassembled WGS sequence"/>
</dbReference>
<proteinExistence type="predicted"/>
<dbReference type="RefSeq" id="WP_342808654.1">
    <property type="nucleotide sequence ID" value="NZ_JAOPJZ010000006.1"/>
</dbReference>
<dbReference type="SUPFAM" id="SSF158997">
    <property type="entry name" value="Trm112p-like"/>
    <property type="match status" value="1"/>
</dbReference>
<sequence length="68" mass="7532">MKESLLEILCCPLDKNDLELEDAEYDDSSEDSEILSGTLVCTACGERYPIEDGIPNLLPPDMREESPA</sequence>
<dbReference type="PANTHER" id="PTHR33505">
    <property type="entry name" value="ZGC:162634"/>
    <property type="match status" value="1"/>
</dbReference>